<organism evidence="3 4">
    <name type="scientific">Flavipsychrobacter stenotrophus</name>
    <dbReference type="NCBI Taxonomy" id="2077091"/>
    <lineage>
        <taxon>Bacteria</taxon>
        <taxon>Pseudomonadati</taxon>
        <taxon>Bacteroidota</taxon>
        <taxon>Chitinophagia</taxon>
        <taxon>Chitinophagales</taxon>
        <taxon>Chitinophagaceae</taxon>
        <taxon>Flavipsychrobacter</taxon>
    </lineage>
</organism>
<keyword evidence="1" id="KW-0732">Signal</keyword>
<dbReference type="Pfam" id="PF13568">
    <property type="entry name" value="OMP_b-brl_2"/>
    <property type="match status" value="1"/>
</dbReference>
<protein>
    <recommendedName>
        <fullName evidence="2">Outer membrane protein beta-barrel domain-containing protein</fullName>
    </recommendedName>
</protein>
<evidence type="ECO:0000313" key="3">
    <source>
        <dbReference type="EMBL" id="PQJ10868.1"/>
    </source>
</evidence>
<keyword evidence="4" id="KW-1185">Reference proteome</keyword>
<dbReference type="AlphaFoldDB" id="A0A2S7SVY4"/>
<feature type="signal peptide" evidence="1">
    <location>
        <begin position="1"/>
        <end position="20"/>
    </location>
</feature>
<comment type="caution">
    <text evidence="3">The sequence shown here is derived from an EMBL/GenBank/DDBJ whole genome shotgun (WGS) entry which is preliminary data.</text>
</comment>
<reference evidence="3 4" key="1">
    <citation type="submission" date="2018-01" db="EMBL/GenBank/DDBJ databases">
        <title>A novel member of the phylum Bacteroidetes isolated from glacier ice.</title>
        <authorList>
            <person name="Liu Q."/>
            <person name="Xin Y.-H."/>
        </authorList>
    </citation>
    <scope>NUCLEOTIDE SEQUENCE [LARGE SCALE GENOMIC DNA]</scope>
    <source>
        <strain evidence="3 4">RB1R16</strain>
    </source>
</reference>
<feature type="chain" id="PRO_5015454429" description="Outer membrane protein beta-barrel domain-containing protein" evidence="1">
    <location>
        <begin position="21"/>
        <end position="237"/>
    </location>
</feature>
<sequence length="237" mass="26056">MRMKTLALIAGLFICSSSYAQLGFGPEASLGSSNVRFVPNSAFTSSSTSSIFSYKFGGVIDAPFSKHIYFQSGLSISHKGGNRNYSFYVSDSLNDYESRSLVLNYIDLPLTMVYKTRSQGKGRAILGMGATMSYLMGGSNTFNAHGSYNDTLFTRYTKTAPDQILRKFDIGATFFIGYEMPTGLYFKLYYTSGVKDISLIPSEVSKNKMWGISAGFLFGKGRNINKDSEGLIDKSTD</sequence>
<dbReference type="InterPro" id="IPR025665">
    <property type="entry name" value="Beta-barrel_OMP_2"/>
</dbReference>
<gene>
    <name evidence="3" type="ORF">CJD36_012925</name>
</gene>
<proteinExistence type="predicted"/>
<name>A0A2S7SVY4_9BACT</name>
<dbReference type="Proteomes" id="UP000239872">
    <property type="component" value="Unassembled WGS sequence"/>
</dbReference>
<evidence type="ECO:0000259" key="2">
    <source>
        <dbReference type="Pfam" id="PF13568"/>
    </source>
</evidence>
<evidence type="ECO:0000313" key="4">
    <source>
        <dbReference type="Proteomes" id="UP000239872"/>
    </source>
</evidence>
<evidence type="ECO:0000256" key="1">
    <source>
        <dbReference type="SAM" id="SignalP"/>
    </source>
</evidence>
<feature type="domain" description="Outer membrane protein beta-barrel" evidence="2">
    <location>
        <begin position="21"/>
        <end position="197"/>
    </location>
</feature>
<dbReference type="EMBL" id="PPSL01000003">
    <property type="protein sequence ID" value="PQJ10868.1"/>
    <property type="molecule type" value="Genomic_DNA"/>
</dbReference>
<accession>A0A2S7SVY4</accession>